<dbReference type="Proteomes" id="UP000697998">
    <property type="component" value="Unassembled WGS sequence"/>
</dbReference>
<evidence type="ECO:0000313" key="1">
    <source>
        <dbReference type="EMBL" id="MBK7677196.1"/>
    </source>
</evidence>
<sequence>MLQYVNVGIPTSKTGGNISAEVRIPWRAGWEGPAMWNIAPAATVDGDRAFPHTPFDDFALPDECGRARP</sequence>
<accession>A0A935UHK7</accession>
<reference evidence="1 2" key="1">
    <citation type="submission" date="2020-10" db="EMBL/GenBank/DDBJ databases">
        <title>Connecting structure to function with the recovery of over 1000 high-quality activated sludge metagenome-assembled genomes encoding full-length rRNA genes using long-read sequencing.</title>
        <authorList>
            <person name="Singleton C.M."/>
            <person name="Petriglieri F."/>
            <person name="Kristensen J.M."/>
            <person name="Kirkegaard R.H."/>
            <person name="Michaelsen T.Y."/>
            <person name="Andersen M.H."/>
            <person name="Karst S.M."/>
            <person name="Dueholm M.S."/>
            <person name="Nielsen P.H."/>
            <person name="Albertsen M."/>
        </authorList>
    </citation>
    <scope>NUCLEOTIDE SEQUENCE [LARGE SCALE GENOMIC DNA]</scope>
    <source>
        <strain evidence="1">EsbW_18-Q3-R4-48_BATAC.285</strain>
    </source>
</reference>
<gene>
    <name evidence="1" type="ORF">IPJ27_21940</name>
</gene>
<comment type="caution">
    <text evidence="1">The sequence shown here is derived from an EMBL/GenBank/DDBJ whole genome shotgun (WGS) entry which is preliminary data.</text>
</comment>
<proteinExistence type="predicted"/>
<dbReference type="EMBL" id="JADJMH010000034">
    <property type="protein sequence ID" value="MBK7677196.1"/>
    <property type="molecule type" value="Genomic_DNA"/>
</dbReference>
<protein>
    <submittedName>
        <fullName evidence="1">Uncharacterized protein</fullName>
    </submittedName>
</protein>
<evidence type="ECO:0000313" key="2">
    <source>
        <dbReference type="Proteomes" id="UP000697998"/>
    </source>
</evidence>
<dbReference type="AlphaFoldDB" id="A0A935UHK7"/>
<organism evidence="1 2">
    <name type="scientific">Candidatus Accumulibacter proximus</name>
    <dbReference type="NCBI Taxonomy" id="2954385"/>
    <lineage>
        <taxon>Bacteria</taxon>
        <taxon>Pseudomonadati</taxon>
        <taxon>Pseudomonadota</taxon>
        <taxon>Betaproteobacteria</taxon>
        <taxon>Candidatus Accumulibacter</taxon>
    </lineage>
</organism>
<name>A0A935UHK7_9PROT</name>